<dbReference type="Proteomes" id="UP000585050">
    <property type="component" value="Unassembled WGS sequence"/>
</dbReference>
<dbReference type="NCBIfam" id="NF042991">
    <property type="entry name" value="alk_phos_PafA"/>
    <property type="match status" value="1"/>
</dbReference>
<gene>
    <name evidence="7" type="ORF">HGP29_15415</name>
</gene>
<keyword evidence="1 4" id="KW-0597">Phosphoprotein</keyword>
<feature type="binding site" evidence="5">
    <location>
        <position position="98"/>
    </location>
    <ligand>
        <name>substrate</name>
    </ligand>
</feature>
<dbReference type="RefSeq" id="WP_168883314.1">
    <property type="nucleotide sequence ID" value="NZ_JABAIL010000004.1"/>
</dbReference>
<dbReference type="Gene3D" id="3.30.1360.150">
    <property type="match status" value="1"/>
</dbReference>
<dbReference type="GO" id="GO:0046872">
    <property type="term" value="F:metal ion binding"/>
    <property type="evidence" value="ECO:0007669"/>
    <property type="project" value="UniProtKB-KW"/>
</dbReference>
<dbReference type="SUPFAM" id="SSF53649">
    <property type="entry name" value="Alkaline phosphatase-like"/>
    <property type="match status" value="1"/>
</dbReference>
<dbReference type="CDD" id="cd16016">
    <property type="entry name" value="AP-SPAP"/>
    <property type="match status" value="1"/>
</dbReference>
<dbReference type="InterPro" id="IPR026263">
    <property type="entry name" value="Alkaline_phosphatase_prok"/>
</dbReference>
<accession>A0A7X8SLU0</accession>
<evidence type="ECO:0000256" key="4">
    <source>
        <dbReference type="PIRSR" id="PIRSR031924-50"/>
    </source>
</evidence>
<keyword evidence="2" id="KW-0479">Metal-binding</keyword>
<dbReference type="InterPro" id="IPR002591">
    <property type="entry name" value="Phosphodiest/P_Trfase"/>
</dbReference>
<dbReference type="EMBL" id="JABAIL010000004">
    <property type="protein sequence ID" value="NLR92606.1"/>
    <property type="molecule type" value="Genomic_DNA"/>
</dbReference>
<evidence type="ECO:0000313" key="7">
    <source>
        <dbReference type="EMBL" id="NLR92606.1"/>
    </source>
</evidence>
<dbReference type="Gene3D" id="3.40.720.10">
    <property type="entry name" value="Alkaline Phosphatase, subunit A"/>
    <property type="match status" value="1"/>
</dbReference>
<organism evidence="7 8">
    <name type="scientific">Flammeovirga agarivorans</name>
    <dbReference type="NCBI Taxonomy" id="2726742"/>
    <lineage>
        <taxon>Bacteria</taxon>
        <taxon>Pseudomonadati</taxon>
        <taxon>Bacteroidota</taxon>
        <taxon>Cytophagia</taxon>
        <taxon>Cytophagales</taxon>
        <taxon>Flammeovirgaceae</taxon>
        <taxon>Flammeovirga</taxon>
    </lineage>
</organism>
<name>A0A7X8SLU0_9BACT</name>
<dbReference type="InterPro" id="IPR017850">
    <property type="entry name" value="Alkaline_phosphatase_core_sf"/>
</dbReference>
<dbReference type="AlphaFoldDB" id="A0A7X8SLU0"/>
<dbReference type="Pfam" id="PF01663">
    <property type="entry name" value="Phosphodiest"/>
    <property type="match status" value="1"/>
</dbReference>
<evidence type="ECO:0000256" key="6">
    <source>
        <dbReference type="SAM" id="SignalP"/>
    </source>
</evidence>
<feature type="binding site" evidence="5">
    <location>
        <begin position="159"/>
        <end position="161"/>
    </location>
    <ligand>
        <name>substrate</name>
    </ligand>
</feature>
<proteinExistence type="predicted"/>
<evidence type="ECO:0000256" key="3">
    <source>
        <dbReference type="ARBA" id="ARBA00022729"/>
    </source>
</evidence>
<evidence type="ECO:0000256" key="1">
    <source>
        <dbReference type="ARBA" id="ARBA00022553"/>
    </source>
</evidence>
<feature type="chain" id="PRO_5031553444" evidence="6">
    <location>
        <begin position="21"/>
        <end position="556"/>
    </location>
</feature>
<keyword evidence="3 6" id="KW-0732">Signal</keyword>
<sequence length="556" mass="62523">MKKFTLSFLLVASAIVSAFAQFTEDKPKLVVGIIVDQMKYDYISRYWDNFGEDGFKKLVDEGYFVRNGQYNYAPTVTGPGHASVYSGTSPAYHSIVNNHFYDREKGKSVYCVDDDRYTTVGADTKNGKKSPYRLAVTNLSDELKWASNFRSKVYTVSIKDRSAVLPAGHRADGAYWLDDKTGNWISSSFYMENLPEWIEKMNNAKKRPIDQYLKSTWELSLPADRYTASTEDSTAYESLFPGKSEPTFPYDIKKGVAADRVRAKSGRKYDIIKGTPYGNTVVTEMAINILDNEGLGQDNFTDLLGVSYSSTDYAGHAYGPQSMEVEDMYIKLDGEIATLIKSLDEKVGEGNYVIFLTADHAGAQNAGFMRDRMNFEAVNIKSKEDTKVIDAYLSEKFGEGKYVASNYSGQLYLDRNLIAEKKLDLEEVQAATAEAFMTMPQYAAAILGKDLERNEYTLGYKGLIYNGFNPRYSPDVYGVLKSHNVDYGKGGTTHFSPYRYDTHVPIMFYGWKIESGYTHAPHTITEIAPTICSFLNMNYPSGCYSDPIIIPLEDED</sequence>
<dbReference type="PANTHER" id="PTHR10151:SF120">
    <property type="entry name" value="BIS(5'-ADENOSYL)-TRIPHOSPHATASE"/>
    <property type="match status" value="1"/>
</dbReference>
<protein>
    <submittedName>
        <fullName evidence="7">Alkaline phosphatase family protein</fullName>
    </submittedName>
</protein>
<dbReference type="PIRSF" id="PIRSF031924">
    <property type="entry name" value="Pi-irrepressible_AP"/>
    <property type="match status" value="1"/>
</dbReference>
<evidence type="ECO:0000313" key="8">
    <source>
        <dbReference type="Proteomes" id="UP000585050"/>
    </source>
</evidence>
<evidence type="ECO:0000256" key="5">
    <source>
        <dbReference type="PIRSR" id="PIRSR031924-51"/>
    </source>
</evidence>
<comment type="caution">
    <text evidence="7">The sequence shown here is derived from an EMBL/GenBank/DDBJ whole genome shotgun (WGS) entry which is preliminary data.</text>
</comment>
<dbReference type="PANTHER" id="PTHR10151">
    <property type="entry name" value="ECTONUCLEOTIDE PYROPHOSPHATASE/PHOSPHODIESTERASE"/>
    <property type="match status" value="1"/>
</dbReference>
<evidence type="ECO:0000256" key="2">
    <source>
        <dbReference type="ARBA" id="ARBA00022723"/>
    </source>
</evidence>
<feature type="signal peptide" evidence="6">
    <location>
        <begin position="1"/>
        <end position="20"/>
    </location>
</feature>
<feature type="active site" description="Phosphothreonine intermediate" evidence="4">
    <location>
        <position position="77"/>
    </location>
</feature>
<dbReference type="GO" id="GO:0004035">
    <property type="term" value="F:alkaline phosphatase activity"/>
    <property type="evidence" value="ECO:0007669"/>
    <property type="project" value="InterPro"/>
</dbReference>
<keyword evidence="8" id="KW-1185">Reference proteome</keyword>
<reference evidence="7 8" key="1">
    <citation type="submission" date="2020-04" db="EMBL/GenBank/DDBJ databases">
        <title>Flammeovirga sp. SR4, a novel species isolated from seawater.</title>
        <authorList>
            <person name="Wang X."/>
        </authorList>
    </citation>
    <scope>NUCLEOTIDE SEQUENCE [LARGE SCALE GENOMIC DNA]</scope>
    <source>
        <strain evidence="7 8">SR4</strain>
    </source>
</reference>